<evidence type="ECO:0000313" key="3">
    <source>
        <dbReference type="EMBL" id="CAL4789561.1"/>
    </source>
</evidence>
<dbReference type="EMBL" id="CAMXCT020003072">
    <property type="protein sequence ID" value="CAL1155624.1"/>
    <property type="molecule type" value="Genomic_DNA"/>
</dbReference>
<feature type="non-terminal residue" evidence="2">
    <location>
        <position position="1"/>
    </location>
</feature>
<feature type="region of interest" description="Disordered" evidence="1">
    <location>
        <begin position="1"/>
        <end position="61"/>
    </location>
</feature>
<dbReference type="AlphaFoldDB" id="A0A9P1D2N4"/>
<keyword evidence="4" id="KW-1185">Reference proteome</keyword>
<dbReference type="EMBL" id="CAMXCT030003072">
    <property type="protein sequence ID" value="CAL4789561.1"/>
    <property type="molecule type" value="Genomic_DNA"/>
</dbReference>
<gene>
    <name evidence="2" type="ORF">C1SCF055_LOCUS28217</name>
</gene>
<evidence type="ECO:0000313" key="2">
    <source>
        <dbReference type="EMBL" id="CAI4002249.1"/>
    </source>
</evidence>
<accession>A0A9P1D2N4</accession>
<reference evidence="3 4" key="2">
    <citation type="submission" date="2024-05" db="EMBL/GenBank/DDBJ databases">
        <authorList>
            <person name="Chen Y."/>
            <person name="Shah S."/>
            <person name="Dougan E. K."/>
            <person name="Thang M."/>
            <person name="Chan C."/>
        </authorList>
    </citation>
    <scope>NUCLEOTIDE SEQUENCE [LARGE SCALE GENOMIC DNA]</scope>
</reference>
<comment type="caution">
    <text evidence="2">The sequence shown here is derived from an EMBL/GenBank/DDBJ whole genome shotgun (WGS) entry which is preliminary data.</text>
</comment>
<name>A0A9P1D2N4_9DINO</name>
<sequence length="271" mass="29565">DQGTFHLTWPSERTWPAPAVPGADPVKNGKAEGKATSYINEDGGKSYYPRAKKGQTQPDSEGPLLAAGPLCIVNLPTGWYSDSQDPNMVHQMAVFPHKVHGGLQPVLAILSHSEKETLLQSAALMCSSLGNGTFQEEEDLQQWMEGVPGPWSDQGWTSHVLIAVGGELDGLWVVGAGARKQARRRAAKLAMVVAEKASRNSTDLDWPELQRLVERAIDLMEHARAKHAREVEFPTPLTWLMKEAEPIPSIEVPEPPMPPAAMEASFLPVDV</sequence>
<reference evidence="2" key="1">
    <citation type="submission" date="2022-10" db="EMBL/GenBank/DDBJ databases">
        <authorList>
            <person name="Chen Y."/>
            <person name="Dougan E. K."/>
            <person name="Chan C."/>
            <person name="Rhodes N."/>
            <person name="Thang M."/>
        </authorList>
    </citation>
    <scope>NUCLEOTIDE SEQUENCE</scope>
</reference>
<dbReference type="EMBL" id="CAMXCT010003072">
    <property type="protein sequence ID" value="CAI4002249.1"/>
    <property type="molecule type" value="Genomic_DNA"/>
</dbReference>
<evidence type="ECO:0000256" key="1">
    <source>
        <dbReference type="SAM" id="MobiDB-lite"/>
    </source>
</evidence>
<proteinExistence type="predicted"/>
<evidence type="ECO:0000313" key="4">
    <source>
        <dbReference type="Proteomes" id="UP001152797"/>
    </source>
</evidence>
<organism evidence="2">
    <name type="scientific">Cladocopium goreaui</name>
    <dbReference type="NCBI Taxonomy" id="2562237"/>
    <lineage>
        <taxon>Eukaryota</taxon>
        <taxon>Sar</taxon>
        <taxon>Alveolata</taxon>
        <taxon>Dinophyceae</taxon>
        <taxon>Suessiales</taxon>
        <taxon>Symbiodiniaceae</taxon>
        <taxon>Cladocopium</taxon>
    </lineage>
</organism>
<dbReference type="Proteomes" id="UP001152797">
    <property type="component" value="Unassembled WGS sequence"/>
</dbReference>
<protein>
    <submittedName>
        <fullName evidence="3">CCHC-type domain-containing protein</fullName>
    </submittedName>
</protein>